<dbReference type="AlphaFoldDB" id="A0A812ETV3"/>
<protein>
    <recommendedName>
        <fullName evidence="4">GRAM domain-containing protein</fullName>
    </recommendedName>
</protein>
<name>A0A812ETV3_9ARCH</name>
<sequence>MISLKNGEKITKSFDAKSKLGNGILYITNLGIVFEAKMKGLILELPFTILRTFEAKKKNILLLSWDEPDKSQRFSLECKVEHAKAVENEIQLANQEFASKTSDF</sequence>
<organism evidence="2 3">
    <name type="scientific">Candidatus Nitrosotenuis uzonensis</name>
    <dbReference type="NCBI Taxonomy" id="1407055"/>
    <lineage>
        <taxon>Archaea</taxon>
        <taxon>Nitrososphaerota</taxon>
        <taxon>Candidatus Nitrosotenuis</taxon>
    </lineage>
</organism>
<dbReference type="RefSeq" id="WP_205097618.1">
    <property type="nucleotide sequence ID" value="NZ_CAJNAQ010000002.1"/>
</dbReference>
<reference evidence="2" key="1">
    <citation type="submission" date="2021-02" db="EMBL/GenBank/DDBJ databases">
        <authorList>
            <person name="Han P."/>
        </authorList>
    </citation>
    <scope>NUCLEOTIDE SEQUENCE</scope>
    <source>
        <strain evidence="2">Candidatus Nitrosotenuis uzonensis 5A</strain>
    </source>
</reference>
<evidence type="ECO:0000313" key="2">
    <source>
        <dbReference type="EMBL" id="CAE6485801.1"/>
    </source>
</evidence>
<comment type="caution">
    <text evidence="2">The sequence shown here is derived from an EMBL/GenBank/DDBJ whole genome shotgun (WGS) entry which is preliminary data.</text>
</comment>
<feature type="coiled-coil region" evidence="1">
    <location>
        <begin position="76"/>
        <end position="103"/>
    </location>
</feature>
<dbReference type="EMBL" id="CAJNAQ010000002">
    <property type="protein sequence ID" value="CAE6485801.1"/>
    <property type="molecule type" value="Genomic_DNA"/>
</dbReference>
<evidence type="ECO:0000256" key="1">
    <source>
        <dbReference type="SAM" id="Coils"/>
    </source>
</evidence>
<evidence type="ECO:0000313" key="3">
    <source>
        <dbReference type="Proteomes" id="UP000655759"/>
    </source>
</evidence>
<dbReference type="Proteomes" id="UP000655759">
    <property type="component" value="Unassembled WGS sequence"/>
</dbReference>
<accession>A0A812ETV3</accession>
<proteinExistence type="predicted"/>
<evidence type="ECO:0008006" key="4">
    <source>
        <dbReference type="Google" id="ProtNLM"/>
    </source>
</evidence>
<keyword evidence="1" id="KW-0175">Coiled coil</keyword>
<gene>
    <name evidence="2" type="ORF">NUZ5A_20058</name>
</gene>